<comment type="similarity">
    <text evidence="2 6">Belongs to the pseudouridine synthase RluA family.</text>
</comment>
<dbReference type="PANTHER" id="PTHR21600:SF44">
    <property type="entry name" value="RIBOSOMAL LARGE SUBUNIT PSEUDOURIDINE SYNTHASE D"/>
    <property type="match status" value="1"/>
</dbReference>
<evidence type="ECO:0000256" key="6">
    <source>
        <dbReference type="RuleBase" id="RU362028"/>
    </source>
</evidence>
<dbReference type="SUPFAM" id="SSF55120">
    <property type="entry name" value="Pseudouridine synthase"/>
    <property type="match status" value="1"/>
</dbReference>
<sequence length="304" mass="32649">MLWDCSRSEASTLIAAGEVRLDDEVVTTKSRRVVAGDAIELRVAAPTGPALPLPQGDLELDVVDEDESIIVIDKAAGMVVHPAPGHPDGTLVNALLARYPELAEVGEPQRPGIVHRLDRDTSGLMVVARTQAAYEALVDAMAEHRVDRRYLALVHGRPETRQGTIEAPVGRSRRDPLRMAVTQAGRSATTHYSLNATWHEPAVSLLDLALETGRTHQIRVHLASLGWYVVGDPTYGRPLPGHPLSRPFLHAVALGFAHPADGHEVAYASPLATELQGVLDALGPAVDTVEATGDAIDRRRAGPR</sequence>
<evidence type="ECO:0000256" key="3">
    <source>
        <dbReference type="ARBA" id="ARBA00023235"/>
    </source>
</evidence>
<comment type="caution">
    <text evidence="9">The sequence shown here is derived from an EMBL/GenBank/DDBJ whole genome shotgun (WGS) entry which is preliminary data.</text>
</comment>
<comment type="function">
    <text evidence="6">Responsible for synthesis of pseudouridine from uracil.</text>
</comment>
<gene>
    <name evidence="9" type="ORF">IPN02_15255</name>
</gene>
<proteinExistence type="inferred from homology"/>
<dbReference type="PANTHER" id="PTHR21600">
    <property type="entry name" value="MITOCHONDRIAL RNA PSEUDOURIDINE SYNTHASE"/>
    <property type="match status" value="1"/>
</dbReference>
<name>A0A936ND75_9ACTN</name>
<evidence type="ECO:0000256" key="1">
    <source>
        <dbReference type="ARBA" id="ARBA00000073"/>
    </source>
</evidence>
<dbReference type="InterPro" id="IPR006145">
    <property type="entry name" value="PsdUridine_synth_RsuA/RluA"/>
</dbReference>
<dbReference type="EMBL" id="JADJZA010000008">
    <property type="protein sequence ID" value="MBK9298160.1"/>
    <property type="molecule type" value="Genomic_DNA"/>
</dbReference>
<dbReference type="Pfam" id="PF01479">
    <property type="entry name" value="S4"/>
    <property type="match status" value="1"/>
</dbReference>
<evidence type="ECO:0000256" key="4">
    <source>
        <dbReference type="PIRSR" id="PIRSR606225-1"/>
    </source>
</evidence>
<accession>A0A936ND75</accession>
<keyword evidence="5" id="KW-0694">RNA-binding</keyword>
<dbReference type="InterPro" id="IPR006225">
    <property type="entry name" value="PsdUridine_synth_RluC/D"/>
</dbReference>
<dbReference type="InterPro" id="IPR006224">
    <property type="entry name" value="PsdUridine_synth_RluA-like_CS"/>
</dbReference>
<organism evidence="9 10">
    <name type="scientific">Candidatus Neomicrothrix subdominans</name>
    <dbReference type="NCBI Taxonomy" id="2954438"/>
    <lineage>
        <taxon>Bacteria</taxon>
        <taxon>Bacillati</taxon>
        <taxon>Actinomycetota</taxon>
        <taxon>Acidimicrobiia</taxon>
        <taxon>Acidimicrobiales</taxon>
        <taxon>Microthrixaceae</taxon>
        <taxon>Candidatus Neomicrothrix</taxon>
    </lineage>
</organism>
<evidence type="ECO:0000313" key="9">
    <source>
        <dbReference type="EMBL" id="MBK9298160.1"/>
    </source>
</evidence>
<keyword evidence="3 6" id="KW-0413">Isomerase</keyword>
<dbReference type="PROSITE" id="PS50889">
    <property type="entry name" value="S4"/>
    <property type="match status" value="1"/>
</dbReference>
<dbReference type="EC" id="5.4.99.-" evidence="6"/>
<dbReference type="SUPFAM" id="SSF55174">
    <property type="entry name" value="Alpha-L RNA-binding motif"/>
    <property type="match status" value="1"/>
</dbReference>
<evidence type="ECO:0000256" key="2">
    <source>
        <dbReference type="ARBA" id="ARBA00010876"/>
    </source>
</evidence>
<dbReference type="Gene3D" id="3.10.290.10">
    <property type="entry name" value="RNA-binding S4 domain"/>
    <property type="match status" value="1"/>
</dbReference>
<dbReference type="Gene3D" id="3.30.2350.10">
    <property type="entry name" value="Pseudouridine synthase"/>
    <property type="match status" value="1"/>
</dbReference>
<dbReference type="GO" id="GO:0120159">
    <property type="term" value="F:rRNA pseudouridine synthase activity"/>
    <property type="evidence" value="ECO:0007669"/>
    <property type="project" value="UniProtKB-ARBA"/>
</dbReference>
<feature type="domain" description="Pseudouridine synthase RsuA/RluA-like" evidence="7">
    <location>
        <begin position="69"/>
        <end position="224"/>
    </location>
</feature>
<evidence type="ECO:0000259" key="8">
    <source>
        <dbReference type="Pfam" id="PF01479"/>
    </source>
</evidence>
<evidence type="ECO:0000256" key="5">
    <source>
        <dbReference type="PROSITE-ProRule" id="PRU00182"/>
    </source>
</evidence>
<dbReference type="InterPro" id="IPR036986">
    <property type="entry name" value="S4_RNA-bd_sf"/>
</dbReference>
<dbReference type="AlphaFoldDB" id="A0A936ND75"/>
<dbReference type="GO" id="GO:0003723">
    <property type="term" value="F:RNA binding"/>
    <property type="evidence" value="ECO:0007669"/>
    <property type="project" value="UniProtKB-KW"/>
</dbReference>
<reference evidence="9 10" key="1">
    <citation type="submission" date="2020-10" db="EMBL/GenBank/DDBJ databases">
        <title>Connecting structure to function with the recovery of over 1000 high-quality activated sludge metagenome-assembled genomes encoding full-length rRNA genes using long-read sequencing.</title>
        <authorList>
            <person name="Singleton C.M."/>
            <person name="Petriglieri F."/>
            <person name="Kristensen J.M."/>
            <person name="Kirkegaard R.H."/>
            <person name="Michaelsen T.Y."/>
            <person name="Andersen M.H."/>
            <person name="Karst S.M."/>
            <person name="Dueholm M.S."/>
            <person name="Nielsen P.H."/>
            <person name="Albertsen M."/>
        </authorList>
    </citation>
    <scope>NUCLEOTIDE SEQUENCE [LARGE SCALE GENOMIC DNA]</scope>
    <source>
        <strain evidence="9">Lyne_18-Q3-R50-59_MAXAC.006</strain>
    </source>
</reference>
<feature type="domain" description="RNA-binding S4" evidence="8">
    <location>
        <begin position="5"/>
        <end position="39"/>
    </location>
</feature>
<dbReference type="CDD" id="cd02869">
    <property type="entry name" value="PseudoU_synth_RluA_like"/>
    <property type="match status" value="1"/>
</dbReference>
<protein>
    <recommendedName>
        <fullName evidence="6">Pseudouridine synthase</fullName>
        <ecNumber evidence="6">5.4.99.-</ecNumber>
    </recommendedName>
</protein>
<dbReference type="PROSITE" id="PS01129">
    <property type="entry name" value="PSI_RLU"/>
    <property type="match status" value="1"/>
</dbReference>
<evidence type="ECO:0000313" key="10">
    <source>
        <dbReference type="Proteomes" id="UP000727993"/>
    </source>
</evidence>
<dbReference type="CDD" id="cd00165">
    <property type="entry name" value="S4"/>
    <property type="match status" value="1"/>
</dbReference>
<dbReference type="GO" id="GO:0000455">
    <property type="term" value="P:enzyme-directed rRNA pseudouridine synthesis"/>
    <property type="evidence" value="ECO:0007669"/>
    <property type="project" value="TreeGrafter"/>
</dbReference>
<dbReference type="InterPro" id="IPR002942">
    <property type="entry name" value="S4_RNA-bd"/>
</dbReference>
<dbReference type="Proteomes" id="UP000727993">
    <property type="component" value="Unassembled WGS sequence"/>
</dbReference>
<dbReference type="Pfam" id="PF00849">
    <property type="entry name" value="PseudoU_synth_2"/>
    <property type="match status" value="1"/>
</dbReference>
<evidence type="ECO:0000259" key="7">
    <source>
        <dbReference type="Pfam" id="PF00849"/>
    </source>
</evidence>
<dbReference type="InterPro" id="IPR050188">
    <property type="entry name" value="RluA_PseudoU_synthase"/>
</dbReference>
<feature type="active site" evidence="4">
    <location>
        <position position="118"/>
    </location>
</feature>
<dbReference type="NCBIfam" id="TIGR00005">
    <property type="entry name" value="rluA_subfam"/>
    <property type="match status" value="1"/>
</dbReference>
<comment type="catalytic activity">
    <reaction evidence="1 6">
        <text>a uridine in RNA = a pseudouridine in RNA</text>
        <dbReference type="Rhea" id="RHEA:48348"/>
        <dbReference type="Rhea" id="RHEA-COMP:12068"/>
        <dbReference type="Rhea" id="RHEA-COMP:12069"/>
        <dbReference type="ChEBI" id="CHEBI:65314"/>
        <dbReference type="ChEBI" id="CHEBI:65315"/>
    </reaction>
</comment>
<dbReference type="InterPro" id="IPR020103">
    <property type="entry name" value="PsdUridine_synth_cat_dom_sf"/>
</dbReference>